<name>A0AB35ILP6_9FIRM</name>
<dbReference type="AlphaFoldDB" id="A0AB35ILP6"/>
<evidence type="ECO:0000313" key="1">
    <source>
        <dbReference type="EMBL" id="MDB7085412.1"/>
    </source>
</evidence>
<comment type="caution">
    <text evidence="1">The sequence shown here is derived from an EMBL/GenBank/DDBJ whole genome shotgun (WGS) entry which is preliminary data.</text>
</comment>
<accession>A0AB35ILP6</accession>
<gene>
    <name evidence="1" type="ORF">PM738_16515</name>
</gene>
<proteinExistence type="predicted"/>
<organism evidence="1 2">
    <name type="scientific">Thomasclavelia ramosa</name>
    <dbReference type="NCBI Taxonomy" id="1547"/>
    <lineage>
        <taxon>Bacteria</taxon>
        <taxon>Bacillati</taxon>
        <taxon>Bacillota</taxon>
        <taxon>Erysipelotrichia</taxon>
        <taxon>Erysipelotrichales</taxon>
        <taxon>Coprobacillaceae</taxon>
        <taxon>Thomasclavelia</taxon>
    </lineage>
</organism>
<dbReference type="GeneID" id="64197011"/>
<protein>
    <submittedName>
        <fullName evidence="1">Uncharacterized protein</fullName>
    </submittedName>
</protein>
<dbReference type="RefSeq" id="WP_201899706.1">
    <property type="nucleotide sequence ID" value="NZ_CP068170.1"/>
</dbReference>
<reference evidence="1" key="1">
    <citation type="submission" date="2023-01" db="EMBL/GenBank/DDBJ databases">
        <title>Human gut microbiome strain richness.</title>
        <authorList>
            <person name="Chen-Liaw A."/>
        </authorList>
    </citation>
    <scope>NUCLEOTIDE SEQUENCE</scope>
    <source>
        <strain evidence="1">1001217st2_G6_1001217B_191108</strain>
    </source>
</reference>
<sequence length="78" mass="8906">MQIEHDHVSMESELEFHWTEIMSNLNDFNALLGTDFTPLSSRNLITDKTINAITKSLIEDDGKIEISKLAPYITRKAI</sequence>
<dbReference type="EMBL" id="JAQLKE010000039">
    <property type="protein sequence ID" value="MDB7085412.1"/>
    <property type="molecule type" value="Genomic_DNA"/>
</dbReference>
<dbReference type="Proteomes" id="UP001211987">
    <property type="component" value="Unassembled WGS sequence"/>
</dbReference>
<evidence type="ECO:0000313" key="2">
    <source>
        <dbReference type="Proteomes" id="UP001211987"/>
    </source>
</evidence>